<organism evidence="2 3">
    <name type="scientific">Litorimonas cladophorae</name>
    <dbReference type="NCBI Taxonomy" id="1220491"/>
    <lineage>
        <taxon>Bacteria</taxon>
        <taxon>Pseudomonadati</taxon>
        <taxon>Pseudomonadota</taxon>
        <taxon>Alphaproteobacteria</taxon>
        <taxon>Maricaulales</taxon>
        <taxon>Robiginitomaculaceae</taxon>
    </lineage>
</organism>
<comment type="caution">
    <text evidence="2">The sequence shown here is derived from an EMBL/GenBank/DDBJ whole genome shotgun (WGS) entry which is preliminary data.</text>
</comment>
<dbReference type="InterPro" id="IPR001466">
    <property type="entry name" value="Beta-lactam-related"/>
</dbReference>
<evidence type="ECO:0000259" key="1">
    <source>
        <dbReference type="Pfam" id="PF00144"/>
    </source>
</evidence>
<dbReference type="GO" id="GO:0016787">
    <property type="term" value="F:hydrolase activity"/>
    <property type="evidence" value="ECO:0007669"/>
    <property type="project" value="UniProtKB-KW"/>
</dbReference>
<dbReference type="PANTHER" id="PTHR43283:SF3">
    <property type="entry name" value="BETA-LACTAMASE FAMILY PROTEIN (AFU_ORTHOLOGUE AFUA_5G07500)"/>
    <property type="match status" value="1"/>
</dbReference>
<dbReference type="PANTHER" id="PTHR43283">
    <property type="entry name" value="BETA-LACTAMASE-RELATED"/>
    <property type="match status" value="1"/>
</dbReference>
<dbReference type="Pfam" id="PF00144">
    <property type="entry name" value="Beta-lactamase"/>
    <property type="match status" value="1"/>
</dbReference>
<feature type="domain" description="Beta-lactamase-related" evidence="1">
    <location>
        <begin position="43"/>
        <end position="411"/>
    </location>
</feature>
<keyword evidence="2" id="KW-0378">Hydrolase</keyword>
<protein>
    <submittedName>
        <fullName evidence="2">Serine hydrolase</fullName>
    </submittedName>
</protein>
<keyword evidence="3" id="KW-1185">Reference proteome</keyword>
<dbReference type="InterPro" id="IPR050789">
    <property type="entry name" value="Diverse_Enzym_Activities"/>
</dbReference>
<dbReference type="SUPFAM" id="SSF56601">
    <property type="entry name" value="beta-lactamase/transpeptidase-like"/>
    <property type="match status" value="1"/>
</dbReference>
<accession>A0A918KSS4</accession>
<evidence type="ECO:0000313" key="3">
    <source>
        <dbReference type="Proteomes" id="UP000600865"/>
    </source>
</evidence>
<dbReference type="AlphaFoldDB" id="A0A918KSS4"/>
<proteinExistence type="predicted"/>
<name>A0A918KSS4_9PROT</name>
<dbReference type="PROSITE" id="PS51257">
    <property type="entry name" value="PROKAR_LIPOPROTEIN"/>
    <property type="match status" value="1"/>
</dbReference>
<reference evidence="2 3" key="1">
    <citation type="journal article" date="2014" name="Int. J. Syst. Evol. Microbiol.">
        <title>Complete genome sequence of Corynebacterium casei LMG S-19264T (=DSM 44701T), isolated from a smear-ripened cheese.</title>
        <authorList>
            <consortium name="US DOE Joint Genome Institute (JGI-PGF)"/>
            <person name="Walter F."/>
            <person name="Albersmeier A."/>
            <person name="Kalinowski J."/>
            <person name="Ruckert C."/>
        </authorList>
    </citation>
    <scope>NUCLEOTIDE SEQUENCE [LARGE SCALE GENOMIC DNA]</scope>
    <source>
        <strain evidence="2 3">KCTC 23968</strain>
    </source>
</reference>
<dbReference type="Proteomes" id="UP000600865">
    <property type="component" value="Unassembled WGS sequence"/>
</dbReference>
<dbReference type="InterPro" id="IPR012338">
    <property type="entry name" value="Beta-lactam/transpept-like"/>
</dbReference>
<dbReference type="Gene3D" id="3.40.710.10">
    <property type="entry name" value="DD-peptidase/beta-lactamase superfamily"/>
    <property type="match status" value="1"/>
</dbReference>
<sequence length="422" mass="46354">MLRNFGLGIMLGFGALTLGACDAPRQVTAPQVKFDAAVVDVALSELVSDGAVMGTSALIYQNGQEVYFGAFGQADAEVGRPFRRDTLAAIYSMTKPVASVTLMSLYEEGLFDLEAPLADYLPEYADVKVYAGQNEDGSLILEPPTRPIKVIDIFRHTACFGYGWGDDPVSTAMNKADILNPSKPLSQFSQELAALPLYCQPGSEWKYSVSVDVQARLAEVLTGRVYEDLVQSRVLDPLKMTETAYFVPPSEKPRLAAHYTPNKMGGLTRIPDREIYSFYDEKPVQIGGGSGLISTLDNYMRFALMLQNEGSFDGVQILKPETIALMTKDHLSPDITERSFLPFKGQMGFGLNFAVRTAPPVDAKEPFGVTGEFFWDGAASTLFWVDPKNDLTAVFFIQVQPFDGVSQAKFRRAVYDALESMP</sequence>
<dbReference type="EMBL" id="BMYV01000003">
    <property type="protein sequence ID" value="GGX74683.1"/>
    <property type="molecule type" value="Genomic_DNA"/>
</dbReference>
<dbReference type="RefSeq" id="WP_233350090.1">
    <property type="nucleotide sequence ID" value="NZ_BMYV01000003.1"/>
</dbReference>
<evidence type="ECO:0000313" key="2">
    <source>
        <dbReference type="EMBL" id="GGX74683.1"/>
    </source>
</evidence>
<gene>
    <name evidence="2" type="ORF">GCM10011309_26060</name>
</gene>